<feature type="chain" id="PRO_5042102434" evidence="1">
    <location>
        <begin position="24"/>
        <end position="230"/>
    </location>
</feature>
<organism evidence="2 3">
    <name type="scientific">Frankliniella fusca</name>
    <dbReference type="NCBI Taxonomy" id="407009"/>
    <lineage>
        <taxon>Eukaryota</taxon>
        <taxon>Metazoa</taxon>
        <taxon>Ecdysozoa</taxon>
        <taxon>Arthropoda</taxon>
        <taxon>Hexapoda</taxon>
        <taxon>Insecta</taxon>
        <taxon>Pterygota</taxon>
        <taxon>Neoptera</taxon>
        <taxon>Paraneoptera</taxon>
        <taxon>Thysanoptera</taxon>
        <taxon>Terebrantia</taxon>
        <taxon>Thripoidea</taxon>
        <taxon>Thripidae</taxon>
        <taxon>Frankliniella</taxon>
    </lineage>
</organism>
<proteinExistence type="predicted"/>
<dbReference type="Proteomes" id="UP001219518">
    <property type="component" value="Unassembled WGS sequence"/>
</dbReference>
<name>A0AAE1LDW3_9NEOP</name>
<sequence>MARCTLSLAAVVVMLAAFLSASASSASKLRADAGQLGVEGVVDNVLVIMHRELGRLGLGTIEIPDVAGTQKGLTLECSEGMMKGLRTLTRTGSAVVDHAEDHVMLSTSLTLGALEMSYRVHARYLFLSFTSDVGATIERNSVSISVGVQSSDASCSVGVQGMRVDVLDGIQWRTTGFSTINKLVSTVLNFLVPPSTVQGWINAELDRAFRDYKVPCIALIPGLGNSTWNC</sequence>
<evidence type="ECO:0000313" key="2">
    <source>
        <dbReference type="EMBL" id="KAK3916068.1"/>
    </source>
</evidence>
<keyword evidence="1" id="KW-0732">Signal</keyword>
<dbReference type="Gene3D" id="3.15.10.50">
    <property type="match status" value="1"/>
</dbReference>
<reference evidence="2" key="2">
    <citation type="journal article" date="2023" name="BMC Genomics">
        <title>Pest status, molecular evolution, and epigenetic factors derived from the genome assembly of Frankliniella fusca, a thysanopteran phytovirus vector.</title>
        <authorList>
            <person name="Catto M.A."/>
            <person name="Labadie P.E."/>
            <person name="Jacobson A.L."/>
            <person name="Kennedy G.G."/>
            <person name="Srinivasan R."/>
            <person name="Hunt B.G."/>
        </authorList>
    </citation>
    <scope>NUCLEOTIDE SEQUENCE</scope>
    <source>
        <strain evidence="2">PL_HMW_Pooled</strain>
    </source>
</reference>
<dbReference type="InterPro" id="IPR038602">
    <property type="entry name" value="Mite_allergen_7_sf"/>
</dbReference>
<reference evidence="2" key="1">
    <citation type="submission" date="2021-07" db="EMBL/GenBank/DDBJ databases">
        <authorList>
            <person name="Catto M.A."/>
            <person name="Jacobson A."/>
            <person name="Kennedy G."/>
            <person name="Labadie P."/>
            <person name="Hunt B.G."/>
            <person name="Srinivasan R."/>
        </authorList>
    </citation>
    <scope>NUCLEOTIDE SEQUENCE</scope>
    <source>
        <strain evidence="2">PL_HMW_Pooled</strain>
        <tissue evidence="2">Head</tissue>
    </source>
</reference>
<feature type="signal peptide" evidence="1">
    <location>
        <begin position="1"/>
        <end position="23"/>
    </location>
</feature>
<protein>
    <submittedName>
        <fullName evidence="2">Parapinopsin</fullName>
    </submittedName>
</protein>
<evidence type="ECO:0000256" key="1">
    <source>
        <dbReference type="SAM" id="SignalP"/>
    </source>
</evidence>
<dbReference type="EMBL" id="JAHWGI010000485">
    <property type="protein sequence ID" value="KAK3916068.1"/>
    <property type="molecule type" value="Genomic_DNA"/>
</dbReference>
<dbReference type="InterPro" id="IPR020234">
    <property type="entry name" value="Mite_allergen_group-7"/>
</dbReference>
<gene>
    <name evidence="2" type="ORF">KUF71_025326</name>
</gene>
<comment type="caution">
    <text evidence="2">The sequence shown here is derived from an EMBL/GenBank/DDBJ whole genome shotgun (WGS) entry which is preliminary data.</text>
</comment>
<dbReference type="AlphaFoldDB" id="A0AAE1LDW3"/>
<dbReference type="Pfam" id="PF16984">
    <property type="entry name" value="Grp7_allergen"/>
    <property type="match status" value="1"/>
</dbReference>
<accession>A0AAE1LDW3</accession>
<keyword evidence="3" id="KW-1185">Reference proteome</keyword>
<evidence type="ECO:0000313" key="3">
    <source>
        <dbReference type="Proteomes" id="UP001219518"/>
    </source>
</evidence>